<evidence type="ECO:0000256" key="3">
    <source>
        <dbReference type="ARBA" id="ARBA00022598"/>
    </source>
</evidence>
<dbReference type="Gene3D" id="3.90.740.10">
    <property type="entry name" value="Valyl/Leucyl/Isoleucyl-tRNA synthetase, editing domain"/>
    <property type="match status" value="1"/>
</dbReference>
<dbReference type="GO" id="GO:0002161">
    <property type="term" value="F:aminoacyl-tRNA deacylase activity"/>
    <property type="evidence" value="ECO:0007669"/>
    <property type="project" value="InterPro"/>
</dbReference>
<dbReference type="Gene3D" id="3.40.50.620">
    <property type="entry name" value="HUPs"/>
    <property type="match status" value="2"/>
</dbReference>
<feature type="domain" description="Zinc finger FPG/IleRS-type" evidence="14">
    <location>
        <begin position="946"/>
        <end position="971"/>
    </location>
</feature>
<feature type="binding site" evidence="12">
    <location>
        <position position="971"/>
    </location>
    <ligand>
        <name>Zn(2+)</name>
        <dbReference type="ChEBI" id="CHEBI:29105"/>
    </ligand>
</feature>
<feature type="short sequence motif" description="'HIGH' region" evidence="12">
    <location>
        <begin position="61"/>
        <end position="71"/>
    </location>
</feature>
<dbReference type="HAMAP" id="MF_02002">
    <property type="entry name" value="Ile_tRNA_synth_type1"/>
    <property type="match status" value="1"/>
</dbReference>
<feature type="binding site" evidence="12">
    <location>
        <position position="968"/>
    </location>
    <ligand>
        <name>Zn(2+)</name>
        <dbReference type="ChEBI" id="CHEBI:29105"/>
    </ligand>
</feature>
<dbReference type="InterPro" id="IPR002300">
    <property type="entry name" value="aa-tRNA-synth_Ia"/>
</dbReference>
<evidence type="ECO:0000256" key="10">
    <source>
        <dbReference type="ARBA" id="ARBA00025217"/>
    </source>
</evidence>
<evidence type="ECO:0000259" key="15">
    <source>
        <dbReference type="Pfam" id="PF08264"/>
    </source>
</evidence>
<feature type="short sequence motif" description="'KMSKS' region" evidence="12">
    <location>
        <begin position="655"/>
        <end position="659"/>
    </location>
</feature>
<name>A0A4R2Q5S5_9RHOB</name>
<keyword evidence="2 12" id="KW-0963">Cytoplasm</keyword>
<dbReference type="SUPFAM" id="SSF52374">
    <property type="entry name" value="Nucleotidylyl transferase"/>
    <property type="match status" value="1"/>
</dbReference>
<dbReference type="Pfam" id="PF06827">
    <property type="entry name" value="zf-FPG_IleRS"/>
    <property type="match status" value="1"/>
</dbReference>
<evidence type="ECO:0000256" key="5">
    <source>
        <dbReference type="ARBA" id="ARBA00022741"/>
    </source>
</evidence>
<keyword evidence="3 12" id="KW-0436">Ligase</keyword>
<dbReference type="Pfam" id="PF00133">
    <property type="entry name" value="tRNA-synt_1"/>
    <property type="match status" value="1"/>
</dbReference>
<dbReference type="InterPro" id="IPR014729">
    <property type="entry name" value="Rossmann-like_a/b/a_fold"/>
</dbReference>
<dbReference type="AlphaFoldDB" id="A0A4R2Q5S5"/>
<comment type="cofactor">
    <cofactor evidence="12">
        <name>Zn(2+)</name>
        <dbReference type="ChEBI" id="CHEBI:29105"/>
    </cofactor>
    <text evidence="12">Binds 1 zinc ion per subunit.</text>
</comment>
<keyword evidence="4 12" id="KW-0479">Metal-binding</keyword>
<protein>
    <recommendedName>
        <fullName evidence="12">Isoleucine--tRNA ligase</fullName>
        <ecNumber evidence="12">6.1.1.5</ecNumber>
    </recommendedName>
    <alternativeName>
        <fullName evidence="12">Isoleucyl-tRNA synthetase</fullName>
        <shortName evidence="12">IleRS</shortName>
    </alternativeName>
</protein>
<dbReference type="CDD" id="cd07960">
    <property type="entry name" value="Anticodon_Ia_Ile_BEm"/>
    <property type="match status" value="1"/>
</dbReference>
<dbReference type="GO" id="GO:0005524">
    <property type="term" value="F:ATP binding"/>
    <property type="evidence" value="ECO:0007669"/>
    <property type="project" value="UniProtKB-UniRule"/>
</dbReference>
<dbReference type="PANTHER" id="PTHR42765">
    <property type="entry name" value="SOLEUCYL-TRNA SYNTHETASE"/>
    <property type="match status" value="1"/>
</dbReference>
<feature type="domain" description="Methionyl/Valyl/Leucyl/Isoleucyl-tRNA synthetase anticodon-binding" evidence="15">
    <location>
        <begin position="737"/>
        <end position="887"/>
    </location>
</feature>
<sequence>MCADTPDYKDTLNLPETEFPMRAGLPAREPGWLDRWARIGIYDRLREKTGRPPFILHDGPPYANGHLHIGHALNKILKDFIVRSQQMMGKDARYVPGWDCHGLPIEWKIEEQYRAKGLDKDKVDVVDFRQECRRFAEGWIDIQREEFKRLGITGNWADPYLTMDYHAEAVIAQEFMKLLMNGTLYQGSKPVMWSPVEKTALAEAEVEYHDHQSHTIWVKFPVVAASSFADKDACIDTDLLSAQVVIWTTTPWTIPQNRAVCYGPSIAYGLYEVTGTPEESWAKVGDRYLLADALAEDVMRNARLEPSMYTRLRDVPADELAGLTLAHPLRGVENGNGEWDYDVPMLPGDHVTDDAGTGFVHTAPSHGDDDYQIGLKFGLPMTYNVMEDGSYRADLPLFGGAVITKPNGKEGDANRRVIDALVAAGALIARGRLKHSYPHSWRSKAPLIYRNTPQWFAAIDKTLDDGMGTYGDTIRSRALTSIDQLVKWTPQTGRNRLYSMIEARPDWVLSRQRAWGVPLTCFVKKGAQPTDPDFLLRDPAVNARIVQAFEEEGADAWYKPGAKERFLGNDHDADDYDQVFDVLDVWFDSGSTHAFVLRDRADGSEDGLADLYLEGTDQHRGWFHSSMLQACGTIGRAPYRGVLTHGFTLDEKGNKMSKSLGNTVAPEEVVKQYGADILRLWVAQSDYTADLRIGPEILKGVADSYRRLRNTMRFLLGNLAGFTEAERVDPADMPELERWVLHRLAELDDTVRQGFDAYDFQGVFQALFNFATVDLSSFYFDIRKDALYCDGPDSLRRKSARTVLDILFHRLTTWLAPILVFTMEDVWLDRFPGEDSSVHLQDIPETPQAWRDDALAAKWAGLRRVRRVVTAALEIQRRDKVIGASLEAAPVVHVQDAETLAALKTVDFADICITSAVQLTGDPSPNEAFRLPEVDGVGVVFEKADGQKCDRCWKILPDVGHHAHPGTCARCNTALG</sequence>
<comment type="similarity">
    <text evidence="1 12">Belongs to the class-I aminoacyl-tRNA synthetase family. IleS type 1 subfamily.</text>
</comment>
<evidence type="ECO:0000256" key="7">
    <source>
        <dbReference type="ARBA" id="ARBA00022840"/>
    </source>
</evidence>
<evidence type="ECO:0000256" key="6">
    <source>
        <dbReference type="ARBA" id="ARBA00022833"/>
    </source>
</evidence>
<dbReference type="InterPro" id="IPR023585">
    <property type="entry name" value="Ile-tRNA-ligase_type1"/>
</dbReference>
<feature type="domain" description="Aminoacyl-tRNA synthetase class Ia" evidence="13">
    <location>
        <begin position="32"/>
        <end position="693"/>
    </location>
</feature>
<comment type="function">
    <text evidence="10 12">Catalyzes the attachment of isoleucine to tRNA(Ile). As IleRS can inadvertently accommodate and process structurally similar amino acids such as valine, to avoid such errors it has two additional distinct tRNA(Ile)-dependent editing activities. One activity is designated as 'pretransfer' editing and involves the hydrolysis of activated Val-AMP. The other activity is designated 'posttransfer' editing and involves deacylation of mischarged Val-tRNA(Ile).</text>
</comment>
<dbReference type="GO" id="GO:0004822">
    <property type="term" value="F:isoleucine-tRNA ligase activity"/>
    <property type="evidence" value="ECO:0007669"/>
    <property type="project" value="UniProtKB-UniRule"/>
</dbReference>
<organism evidence="16 17">
    <name type="scientific">Rhodovulum marinum</name>
    <dbReference type="NCBI Taxonomy" id="320662"/>
    <lineage>
        <taxon>Bacteria</taxon>
        <taxon>Pseudomonadati</taxon>
        <taxon>Pseudomonadota</taxon>
        <taxon>Alphaproteobacteria</taxon>
        <taxon>Rhodobacterales</taxon>
        <taxon>Paracoccaceae</taxon>
        <taxon>Rhodovulum</taxon>
    </lineage>
</organism>
<dbReference type="Proteomes" id="UP000294835">
    <property type="component" value="Unassembled WGS sequence"/>
</dbReference>
<dbReference type="PANTHER" id="PTHR42765:SF1">
    <property type="entry name" value="ISOLEUCINE--TRNA LIGASE, MITOCHONDRIAL"/>
    <property type="match status" value="1"/>
</dbReference>
<evidence type="ECO:0000256" key="1">
    <source>
        <dbReference type="ARBA" id="ARBA00006887"/>
    </source>
</evidence>
<comment type="subcellular location">
    <subcellularLocation>
        <location evidence="12">Cytoplasm</location>
    </subcellularLocation>
</comment>
<dbReference type="EMBL" id="SLXP01000001">
    <property type="protein sequence ID" value="TCP44000.1"/>
    <property type="molecule type" value="Genomic_DNA"/>
</dbReference>
<evidence type="ECO:0000256" key="9">
    <source>
        <dbReference type="ARBA" id="ARBA00023146"/>
    </source>
</evidence>
<dbReference type="InterPro" id="IPR009080">
    <property type="entry name" value="tRNAsynth_Ia_anticodon-bd"/>
</dbReference>
<dbReference type="Gene3D" id="1.10.730.20">
    <property type="match status" value="1"/>
</dbReference>
<keyword evidence="17" id="KW-1185">Reference proteome</keyword>
<dbReference type="InterPro" id="IPR009008">
    <property type="entry name" value="Val/Leu/Ile-tRNA-synth_edit"/>
</dbReference>
<evidence type="ECO:0000256" key="2">
    <source>
        <dbReference type="ARBA" id="ARBA00022490"/>
    </source>
</evidence>
<dbReference type="InterPro" id="IPR010663">
    <property type="entry name" value="Znf_FPG/IleRS"/>
</dbReference>
<feature type="binding site" evidence="12">
    <location>
        <position position="658"/>
    </location>
    <ligand>
        <name>ATP</name>
        <dbReference type="ChEBI" id="CHEBI:30616"/>
    </ligand>
</feature>
<evidence type="ECO:0000313" key="16">
    <source>
        <dbReference type="EMBL" id="TCP44000.1"/>
    </source>
</evidence>
<proteinExistence type="inferred from homology"/>
<evidence type="ECO:0000256" key="4">
    <source>
        <dbReference type="ARBA" id="ARBA00022723"/>
    </source>
</evidence>
<dbReference type="PROSITE" id="PS00178">
    <property type="entry name" value="AA_TRNA_LIGASE_I"/>
    <property type="match status" value="1"/>
</dbReference>
<dbReference type="Pfam" id="PF08264">
    <property type="entry name" value="Anticodon_1"/>
    <property type="match status" value="1"/>
</dbReference>
<dbReference type="GO" id="GO:0000049">
    <property type="term" value="F:tRNA binding"/>
    <property type="evidence" value="ECO:0007669"/>
    <property type="project" value="InterPro"/>
</dbReference>
<evidence type="ECO:0000256" key="12">
    <source>
        <dbReference type="HAMAP-Rule" id="MF_02002"/>
    </source>
</evidence>
<dbReference type="NCBIfam" id="TIGR00392">
    <property type="entry name" value="ileS"/>
    <property type="match status" value="1"/>
</dbReference>
<dbReference type="GO" id="GO:0005829">
    <property type="term" value="C:cytosol"/>
    <property type="evidence" value="ECO:0007669"/>
    <property type="project" value="TreeGrafter"/>
</dbReference>
<dbReference type="FunFam" id="3.40.50.620:FF:000042">
    <property type="entry name" value="Isoleucine--tRNA ligase"/>
    <property type="match status" value="1"/>
</dbReference>
<dbReference type="InterPro" id="IPR033708">
    <property type="entry name" value="Anticodon_Ile_BEm"/>
</dbReference>
<dbReference type="RefSeq" id="WP_132460160.1">
    <property type="nucleotide sequence ID" value="NZ_SLXP01000001.1"/>
</dbReference>
<evidence type="ECO:0000259" key="13">
    <source>
        <dbReference type="Pfam" id="PF00133"/>
    </source>
</evidence>
<dbReference type="InterPro" id="IPR050081">
    <property type="entry name" value="Ile-tRNA_ligase"/>
</dbReference>
<comment type="caution">
    <text evidence="16">The sequence shown here is derived from an EMBL/GenBank/DDBJ whole genome shotgun (WGS) entry which is preliminary data.</text>
</comment>
<comment type="domain">
    <text evidence="12">IleRS has two distinct active sites: one for aminoacylation and one for editing. The misactivated valine is translocated from the active site to the editing site, which sterically excludes the correctly activated isoleucine. The single editing site contains two valyl binding pockets, one specific for each substrate (Val-AMP or Val-tRNA(Ile)).</text>
</comment>
<dbReference type="SUPFAM" id="SSF47323">
    <property type="entry name" value="Anticodon-binding domain of a subclass of class I aminoacyl-tRNA synthetases"/>
    <property type="match status" value="1"/>
</dbReference>
<feature type="binding site" evidence="12">
    <location>
        <position position="614"/>
    </location>
    <ligand>
        <name>L-isoleucyl-5'-AMP</name>
        <dbReference type="ChEBI" id="CHEBI:178002"/>
    </ligand>
</feature>
<reference evidence="16 17" key="1">
    <citation type="submission" date="2019-03" db="EMBL/GenBank/DDBJ databases">
        <title>Genomic Encyclopedia of Type Strains, Phase IV (KMG-IV): sequencing the most valuable type-strain genomes for metagenomic binning, comparative biology and taxonomic classification.</title>
        <authorList>
            <person name="Goeker M."/>
        </authorList>
    </citation>
    <scope>NUCLEOTIDE SEQUENCE [LARGE SCALE GENOMIC DNA]</scope>
    <source>
        <strain evidence="16 17">DSM 18063</strain>
    </source>
</reference>
<dbReference type="GO" id="GO:0008270">
    <property type="term" value="F:zinc ion binding"/>
    <property type="evidence" value="ECO:0007669"/>
    <property type="project" value="UniProtKB-UniRule"/>
</dbReference>
<gene>
    <name evidence="12" type="primary">ileS</name>
    <name evidence="16" type="ORF">EV662_10185</name>
</gene>
<comment type="catalytic activity">
    <reaction evidence="11 12">
        <text>tRNA(Ile) + L-isoleucine + ATP = L-isoleucyl-tRNA(Ile) + AMP + diphosphate</text>
        <dbReference type="Rhea" id="RHEA:11060"/>
        <dbReference type="Rhea" id="RHEA-COMP:9666"/>
        <dbReference type="Rhea" id="RHEA-COMP:9695"/>
        <dbReference type="ChEBI" id="CHEBI:30616"/>
        <dbReference type="ChEBI" id="CHEBI:33019"/>
        <dbReference type="ChEBI" id="CHEBI:58045"/>
        <dbReference type="ChEBI" id="CHEBI:78442"/>
        <dbReference type="ChEBI" id="CHEBI:78528"/>
        <dbReference type="ChEBI" id="CHEBI:456215"/>
        <dbReference type="EC" id="6.1.1.5"/>
    </reaction>
</comment>
<keyword evidence="8 12" id="KW-0648">Protein biosynthesis</keyword>
<keyword evidence="9 12" id="KW-0030">Aminoacyl-tRNA synthetase</keyword>
<dbReference type="EC" id="6.1.1.5" evidence="12"/>
<keyword evidence="5 12" id="KW-0547">Nucleotide-binding</keyword>
<feature type="binding site" evidence="12">
    <location>
        <position position="949"/>
    </location>
    <ligand>
        <name>Zn(2+)</name>
        <dbReference type="ChEBI" id="CHEBI:29105"/>
    </ligand>
</feature>
<accession>A0A4R2Q5S5</accession>
<feature type="binding site" evidence="12">
    <location>
        <position position="952"/>
    </location>
    <ligand>
        <name>Zn(2+)</name>
        <dbReference type="ChEBI" id="CHEBI:29105"/>
    </ligand>
</feature>
<dbReference type="InterPro" id="IPR002301">
    <property type="entry name" value="Ile-tRNA-ligase"/>
</dbReference>
<evidence type="ECO:0000256" key="11">
    <source>
        <dbReference type="ARBA" id="ARBA00048359"/>
    </source>
</evidence>
<dbReference type="OrthoDB" id="9810365at2"/>
<evidence type="ECO:0000259" key="14">
    <source>
        <dbReference type="Pfam" id="PF06827"/>
    </source>
</evidence>
<keyword evidence="6 12" id="KW-0862">Zinc</keyword>
<dbReference type="InterPro" id="IPR001412">
    <property type="entry name" value="aa-tRNA-synth_I_CS"/>
</dbReference>
<dbReference type="GO" id="GO:0006428">
    <property type="term" value="P:isoleucyl-tRNA aminoacylation"/>
    <property type="evidence" value="ECO:0007669"/>
    <property type="project" value="UniProtKB-UniRule"/>
</dbReference>
<keyword evidence="7 12" id="KW-0067">ATP-binding</keyword>
<dbReference type="PRINTS" id="PR00984">
    <property type="entry name" value="TRNASYNTHILE"/>
</dbReference>
<dbReference type="SUPFAM" id="SSF50677">
    <property type="entry name" value="ValRS/IleRS/LeuRS editing domain"/>
    <property type="match status" value="1"/>
</dbReference>
<evidence type="ECO:0000256" key="8">
    <source>
        <dbReference type="ARBA" id="ARBA00022917"/>
    </source>
</evidence>
<evidence type="ECO:0000313" key="17">
    <source>
        <dbReference type="Proteomes" id="UP000294835"/>
    </source>
</evidence>
<comment type="subunit">
    <text evidence="12">Monomer.</text>
</comment>
<dbReference type="InterPro" id="IPR013155">
    <property type="entry name" value="M/V/L/I-tRNA-synth_anticd-bd"/>
</dbReference>